<sequence>MSAPNTGRQSPEPEHQTHDQSGSMTSKANEQGGAPSKTQNAQQNSDDTKDGLPSNPEHVLAEHAESTTSKK</sequence>
<protein>
    <submittedName>
        <fullName evidence="2">Uncharacterized protein</fullName>
    </submittedName>
</protein>
<dbReference type="AlphaFoldDB" id="A0A1Y2A5L7"/>
<dbReference type="OrthoDB" id="5375886at2759"/>
<name>A0A1Y2A5L7_9PLEO</name>
<reference evidence="2 3" key="1">
    <citation type="submission" date="2016-07" db="EMBL/GenBank/DDBJ databases">
        <title>Pervasive Adenine N6-methylation of Active Genes in Fungi.</title>
        <authorList>
            <consortium name="DOE Joint Genome Institute"/>
            <person name="Mondo S.J."/>
            <person name="Dannebaum R.O."/>
            <person name="Kuo R.C."/>
            <person name="Labutti K."/>
            <person name="Haridas S."/>
            <person name="Kuo A."/>
            <person name="Salamov A."/>
            <person name="Ahrendt S.R."/>
            <person name="Lipzen A."/>
            <person name="Sullivan W."/>
            <person name="Andreopoulos W.B."/>
            <person name="Clum A."/>
            <person name="Lindquist E."/>
            <person name="Daum C."/>
            <person name="Ramamoorthy G.K."/>
            <person name="Gryganskyi A."/>
            <person name="Culley D."/>
            <person name="Magnuson J.K."/>
            <person name="James T.Y."/>
            <person name="O'Malley M.A."/>
            <person name="Stajich J.E."/>
            <person name="Spatafora J.W."/>
            <person name="Visel A."/>
            <person name="Grigoriev I.V."/>
        </authorList>
    </citation>
    <scope>NUCLEOTIDE SEQUENCE [LARGE SCALE GENOMIC DNA]</scope>
    <source>
        <strain evidence="2 3">CBS 115471</strain>
    </source>
</reference>
<accession>A0A1Y2A5L7</accession>
<proteinExistence type="predicted"/>
<dbReference type="STRING" id="1231657.A0A1Y2A5L7"/>
<feature type="compositionally biased region" description="Polar residues" evidence="1">
    <location>
        <begin position="36"/>
        <end position="45"/>
    </location>
</feature>
<feature type="region of interest" description="Disordered" evidence="1">
    <location>
        <begin position="1"/>
        <end position="71"/>
    </location>
</feature>
<gene>
    <name evidence="2" type="ORF">BCR34DRAFT_529929</name>
</gene>
<evidence type="ECO:0000313" key="3">
    <source>
        <dbReference type="Proteomes" id="UP000193144"/>
    </source>
</evidence>
<dbReference type="EMBL" id="MCFA01000010">
    <property type="protein sequence ID" value="ORY17808.1"/>
    <property type="molecule type" value="Genomic_DNA"/>
</dbReference>
<evidence type="ECO:0000256" key="1">
    <source>
        <dbReference type="SAM" id="MobiDB-lite"/>
    </source>
</evidence>
<feature type="compositionally biased region" description="Polar residues" evidence="1">
    <location>
        <begin position="19"/>
        <end position="29"/>
    </location>
</feature>
<comment type="caution">
    <text evidence="2">The sequence shown here is derived from an EMBL/GenBank/DDBJ whole genome shotgun (WGS) entry which is preliminary data.</text>
</comment>
<keyword evidence="3" id="KW-1185">Reference proteome</keyword>
<dbReference type="Proteomes" id="UP000193144">
    <property type="component" value="Unassembled WGS sequence"/>
</dbReference>
<organism evidence="2 3">
    <name type="scientific">Clohesyomyces aquaticus</name>
    <dbReference type="NCBI Taxonomy" id="1231657"/>
    <lineage>
        <taxon>Eukaryota</taxon>
        <taxon>Fungi</taxon>
        <taxon>Dikarya</taxon>
        <taxon>Ascomycota</taxon>
        <taxon>Pezizomycotina</taxon>
        <taxon>Dothideomycetes</taxon>
        <taxon>Pleosporomycetidae</taxon>
        <taxon>Pleosporales</taxon>
        <taxon>Lindgomycetaceae</taxon>
        <taxon>Clohesyomyces</taxon>
    </lineage>
</organism>
<evidence type="ECO:0000313" key="2">
    <source>
        <dbReference type="EMBL" id="ORY17808.1"/>
    </source>
</evidence>